<comment type="similarity">
    <text evidence="3 8">Belongs to the aldose epimerase family.</text>
</comment>
<dbReference type="Proteomes" id="UP001214530">
    <property type="component" value="Chromosome"/>
</dbReference>
<evidence type="ECO:0000313" key="12">
    <source>
        <dbReference type="EMBL" id="WEK20419.1"/>
    </source>
</evidence>
<dbReference type="PANTHER" id="PTHR10091:SF0">
    <property type="entry name" value="GALACTOSE MUTAROTASE"/>
    <property type="match status" value="1"/>
</dbReference>
<dbReference type="GO" id="GO:0004034">
    <property type="term" value="F:aldose 1-epimerase activity"/>
    <property type="evidence" value="ECO:0007669"/>
    <property type="project" value="UniProtKB-EC"/>
</dbReference>
<organism evidence="12 13">
    <name type="scientific">Candidatus Pedobacter colombiensis</name>
    <dbReference type="NCBI Taxonomy" id="3121371"/>
    <lineage>
        <taxon>Bacteria</taxon>
        <taxon>Pseudomonadati</taxon>
        <taxon>Bacteroidota</taxon>
        <taxon>Sphingobacteriia</taxon>
        <taxon>Sphingobacteriales</taxon>
        <taxon>Sphingobacteriaceae</taxon>
        <taxon>Pedobacter</taxon>
    </lineage>
</organism>
<evidence type="ECO:0000256" key="5">
    <source>
        <dbReference type="ARBA" id="ARBA00022837"/>
    </source>
</evidence>
<evidence type="ECO:0000256" key="8">
    <source>
        <dbReference type="PIRNR" id="PIRNR005096"/>
    </source>
</evidence>
<dbReference type="PIRSF" id="PIRSF005096">
    <property type="entry name" value="GALM"/>
    <property type="match status" value="1"/>
</dbReference>
<comment type="cofactor">
    <cofactor evidence="1">
        <name>Ca(2+)</name>
        <dbReference type="ChEBI" id="CHEBI:29108"/>
    </cofactor>
</comment>
<feature type="binding site" evidence="11">
    <location>
        <begin position="97"/>
        <end position="98"/>
    </location>
    <ligand>
        <name>beta-D-galactose</name>
        <dbReference type="ChEBI" id="CHEBI:27667"/>
    </ligand>
</feature>
<feature type="active site" description="Proton acceptor" evidence="9">
    <location>
        <position position="325"/>
    </location>
</feature>
<evidence type="ECO:0000256" key="10">
    <source>
        <dbReference type="PIRSR" id="PIRSR005096-2"/>
    </source>
</evidence>
<comment type="catalytic activity">
    <reaction evidence="8">
        <text>alpha-D-glucose = beta-D-glucose</text>
        <dbReference type="Rhea" id="RHEA:10264"/>
        <dbReference type="ChEBI" id="CHEBI:15903"/>
        <dbReference type="ChEBI" id="CHEBI:17925"/>
        <dbReference type="EC" id="5.1.3.3"/>
    </reaction>
</comment>
<evidence type="ECO:0000256" key="6">
    <source>
        <dbReference type="ARBA" id="ARBA00023235"/>
    </source>
</evidence>
<gene>
    <name evidence="12" type="ORF">P0Y49_04610</name>
</gene>
<accession>A0AAJ6B807</accession>
<dbReference type="Gene3D" id="2.70.98.10">
    <property type="match status" value="1"/>
</dbReference>
<dbReference type="EMBL" id="CP119313">
    <property type="protein sequence ID" value="WEK20419.1"/>
    <property type="molecule type" value="Genomic_DNA"/>
</dbReference>
<dbReference type="GO" id="GO:0030246">
    <property type="term" value="F:carbohydrate binding"/>
    <property type="evidence" value="ECO:0007669"/>
    <property type="project" value="InterPro"/>
</dbReference>
<dbReference type="InterPro" id="IPR011013">
    <property type="entry name" value="Gal_mutarotase_sf_dom"/>
</dbReference>
<comment type="pathway">
    <text evidence="2 8">Carbohydrate metabolism; hexose metabolism.</text>
</comment>
<evidence type="ECO:0000256" key="2">
    <source>
        <dbReference type="ARBA" id="ARBA00005028"/>
    </source>
</evidence>
<dbReference type="GO" id="GO:0006006">
    <property type="term" value="P:glucose metabolic process"/>
    <property type="evidence" value="ECO:0007669"/>
    <property type="project" value="TreeGrafter"/>
</dbReference>
<feature type="binding site" evidence="10">
    <location>
        <position position="265"/>
    </location>
    <ligand>
        <name>beta-D-galactose</name>
        <dbReference type="ChEBI" id="CHEBI:27667"/>
    </ligand>
</feature>
<dbReference type="InterPro" id="IPR047215">
    <property type="entry name" value="Galactose_mutarotase-like"/>
</dbReference>
<dbReference type="InterPro" id="IPR014718">
    <property type="entry name" value="GH-type_carb-bd"/>
</dbReference>
<evidence type="ECO:0000256" key="7">
    <source>
        <dbReference type="ARBA" id="ARBA00023277"/>
    </source>
</evidence>
<dbReference type="NCBIfam" id="NF008277">
    <property type="entry name" value="PRK11055.1"/>
    <property type="match status" value="1"/>
</dbReference>
<dbReference type="GO" id="GO:0033499">
    <property type="term" value="P:galactose catabolic process via UDP-galactose, Leloir pathway"/>
    <property type="evidence" value="ECO:0007669"/>
    <property type="project" value="TreeGrafter"/>
</dbReference>
<dbReference type="PROSITE" id="PS51257">
    <property type="entry name" value="PROKAR_LIPOPROTEIN"/>
    <property type="match status" value="1"/>
</dbReference>
<dbReference type="CDD" id="cd09019">
    <property type="entry name" value="galactose_mutarotase_like"/>
    <property type="match status" value="1"/>
</dbReference>
<name>A0AAJ6B807_9SPHI</name>
<dbReference type="EC" id="5.1.3.3" evidence="8"/>
<reference evidence="12" key="1">
    <citation type="submission" date="2023-03" db="EMBL/GenBank/DDBJ databases">
        <title>Andean soil-derived lignocellulolytic bacterial consortium as a source of novel taxa and putative plastic-active enzymes.</title>
        <authorList>
            <person name="Diaz-Garcia L."/>
            <person name="Chuvochina M."/>
            <person name="Feuerriegel G."/>
            <person name="Bunk B."/>
            <person name="Sproer C."/>
            <person name="Streit W.R."/>
            <person name="Rodriguez L.M."/>
            <person name="Overmann J."/>
            <person name="Jimenez D.J."/>
        </authorList>
    </citation>
    <scope>NUCLEOTIDE SEQUENCE</scope>
    <source>
        <strain evidence="12">MAG 3858</strain>
    </source>
</reference>
<keyword evidence="5" id="KW-0106">Calcium</keyword>
<dbReference type="GO" id="GO:0005737">
    <property type="term" value="C:cytoplasm"/>
    <property type="evidence" value="ECO:0007669"/>
    <property type="project" value="TreeGrafter"/>
</dbReference>
<keyword evidence="6 8" id="KW-0413">Isomerase</keyword>
<proteinExistence type="inferred from homology"/>
<evidence type="ECO:0000256" key="3">
    <source>
        <dbReference type="ARBA" id="ARBA00006206"/>
    </source>
</evidence>
<evidence type="ECO:0000313" key="13">
    <source>
        <dbReference type="Proteomes" id="UP001214530"/>
    </source>
</evidence>
<dbReference type="SUPFAM" id="SSF74650">
    <property type="entry name" value="Galactose mutarotase-like"/>
    <property type="match status" value="1"/>
</dbReference>
<dbReference type="InterPro" id="IPR015443">
    <property type="entry name" value="Aldose_1-epimerase"/>
</dbReference>
<feature type="active site" description="Proton donor" evidence="9">
    <location>
        <position position="195"/>
    </location>
</feature>
<sequence length="361" mass="39993">MKTLKITLKKISLIWVALLTISCHNKKQQAADHTVVSIQNKEGMIAQFCANGARLMSLKVPDKSGKLTDVVVGFENPVDYDKSTEPYFGATIGRYGNRIAGGRFSLDGDEPYQLSINNGINALHGGKTGFQYQNWALEKLNDSTLVCRLESLDGDNGFPGKLAVEVTYMLLSSNALHISYEARTDRPTIVNLTNHAFFNLNGSGSILDHQLMINANRYTPVDRTLIPTGELALVKGTPFDFRSSETIGKRINEANEQLRFGKGYDHNYVLNKSMPAAVVCGEKSGIVMAVYTDQPGLQFYSGNFMQGKNELRNGPDLFRTAFCLETQHFPDSPNHPDFPSTVLRPGEVYQTQTVYAFSTDK</sequence>
<dbReference type="PANTHER" id="PTHR10091">
    <property type="entry name" value="ALDOSE-1-EPIMERASE"/>
    <property type="match status" value="1"/>
</dbReference>
<dbReference type="Pfam" id="PF01263">
    <property type="entry name" value="Aldose_epim"/>
    <property type="match status" value="1"/>
</dbReference>
<evidence type="ECO:0000256" key="11">
    <source>
        <dbReference type="PIRSR" id="PIRSR005096-3"/>
    </source>
</evidence>
<dbReference type="AlphaFoldDB" id="A0AAJ6B807"/>
<protein>
    <recommendedName>
        <fullName evidence="8">Aldose 1-epimerase</fullName>
        <ecNumber evidence="8">5.1.3.3</ecNumber>
    </recommendedName>
</protein>
<evidence type="ECO:0000256" key="9">
    <source>
        <dbReference type="PIRSR" id="PIRSR005096-1"/>
    </source>
</evidence>
<evidence type="ECO:0000256" key="4">
    <source>
        <dbReference type="ARBA" id="ARBA00011245"/>
    </source>
</evidence>
<dbReference type="InterPro" id="IPR008183">
    <property type="entry name" value="Aldose_1/G6P_1-epimerase"/>
</dbReference>
<evidence type="ECO:0000256" key="1">
    <source>
        <dbReference type="ARBA" id="ARBA00001913"/>
    </source>
</evidence>
<keyword evidence="7 8" id="KW-0119">Carbohydrate metabolism</keyword>
<comment type="subunit">
    <text evidence="4">Monomer.</text>
</comment>